<dbReference type="Proteomes" id="UP001300672">
    <property type="component" value="Chromosome"/>
</dbReference>
<dbReference type="InterPro" id="IPR036869">
    <property type="entry name" value="J_dom_sf"/>
</dbReference>
<feature type="transmembrane region" description="Helical" evidence="7">
    <location>
        <begin position="375"/>
        <end position="396"/>
    </location>
</feature>
<dbReference type="PROSITE" id="PS50076">
    <property type="entry name" value="DNAJ_2"/>
    <property type="match status" value="1"/>
</dbReference>
<evidence type="ECO:0000256" key="5">
    <source>
        <dbReference type="ARBA" id="ARBA00023136"/>
    </source>
</evidence>
<keyword evidence="3 7" id="KW-0812">Transmembrane</keyword>
<feature type="domain" description="J" evidence="8">
    <location>
        <begin position="2"/>
        <end position="64"/>
    </location>
</feature>
<evidence type="ECO:0000256" key="1">
    <source>
        <dbReference type="ARBA" id="ARBA00004651"/>
    </source>
</evidence>
<dbReference type="EMBL" id="CP124755">
    <property type="protein sequence ID" value="WGZ89507.1"/>
    <property type="molecule type" value="Genomic_DNA"/>
</dbReference>
<dbReference type="Gene3D" id="1.10.287.110">
    <property type="entry name" value="DnaJ domain"/>
    <property type="match status" value="1"/>
</dbReference>
<dbReference type="SUPFAM" id="SSF46565">
    <property type="entry name" value="Chaperone J-domain"/>
    <property type="match status" value="1"/>
</dbReference>
<dbReference type="Pfam" id="PF06271">
    <property type="entry name" value="RDD"/>
    <property type="match status" value="1"/>
</dbReference>
<accession>A0AA95KIQ5</accession>
<dbReference type="InterPro" id="IPR001623">
    <property type="entry name" value="DnaJ_domain"/>
</dbReference>
<gene>
    <name evidence="9" type="ORF">QJT80_08285</name>
</gene>
<dbReference type="GO" id="GO:0005886">
    <property type="term" value="C:plasma membrane"/>
    <property type="evidence" value="ECO:0007669"/>
    <property type="project" value="UniProtKB-SubCell"/>
</dbReference>
<protein>
    <submittedName>
        <fullName evidence="9">RDD family protein</fullName>
    </submittedName>
</protein>
<reference evidence="9" key="1">
    <citation type="journal article" date="2023" name="Int. J. Mol. Sci.">
        <title>Metagenomics Revealed a New Genus 'Candidatus Thiocaldithrix dubininis' gen. nov., sp. nov. and a New Species 'Candidatus Thiothrix putei' sp. nov. in the Family Thiotrichaceae, Some Members of Which Have Traits of Both Na+- and H+-Motive Energetics.</title>
        <authorList>
            <person name="Ravin N.V."/>
            <person name="Muntyan M.S."/>
            <person name="Smolyakov D.D."/>
            <person name="Rudenko T.S."/>
            <person name="Beletsky A.V."/>
            <person name="Mardanov A.V."/>
            <person name="Grabovich M.Y."/>
        </authorList>
    </citation>
    <scope>NUCLEOTIDE SEQUENCE</scope>
    <source>
        <strain evidence="9">GKL-01</strain>
    </source>
</reference>
<dbReference type="InterPro" id="IPR051791">
    <property type="entry name" value="Pra-immunoreactive"/>
</dbReference>
<keyword evidence="2" id="KW-1003">Cell membrane</keyword>
<evidence type="ECO:0000256" key="4">
    <source>
        <dbReference type="ARBA" id="ARBA00022989"/>
    </source>
</evidence>
<evidence type="ECO:0000256" key="3">
    <source>
        <dbReference type="ARBA" id="ARBA00022692"/>
    </source>
</evidence>
<evidence type="ECO:0000313" key="9">
    <source>
        <dbReference type="EMBL" id="WGZ89507.1"/>
    </source>
</evidence>
<evidence type="ECO:0000256" key="6">
    <source>
        <dbReference type="ARBA" id="ARBA00023186"/>
    </source>
</evidence>
<comment type="subcellular location">
    <subcellularLocation>
        <location evidence="1">Cell membrane</location>
        <topology evidence="1">Multi-pass membrane protein</topology>
    </subcellularLocation>
</comment>
<feature type="transmembrane region" description="Helical" evidence="7">
    <location>
        <begin position="288"/>
        <end position="311"/>
    </location>
</feature>
<evidence type="ECO:0000256" key="7">
    <source>
        <dbReference type="SAM" id="Phobius"/>
    </source>
</evidence>
<feature type="transmembrane region" description="Helical" evidence="7">
    <location>
        <begin position="332"/>
        <end position="350"/>
    </location>
</feature>
<sequence length="424" mass="49058">MTCWEILGITPDADKKAIKLAYAKRLKQTRPEDDPEGFKRLYEAYQQALDWQDNGYYIAYDDEQMANEPDDSQPPAIAEPNEPSHIVVVSNTPLLNEIPPETKPILTELHLTPPLLQTAAEWQPEPPTTEYYLNQPVAPALPEPTLFNDDLKFDEDWQFFLKGCSTALHTEAARNDPRYWNFLNNIPSLTNLEFKEKVSLKLFPHIADANLIALEQKTLYIKPAVLNYLNEVFDWENQASYLTQHFSLTKADAVLTYIDSQLAAMNLELVQKRIYPQANQELLLWRRLGAFFLDFLAAFTGMVIIIMLLSATKTLGISEVVESELMSWPGKLFVVYVLLVFPLLEAFYQASPGKKLLGLQVVNQYGGKIKWYNAIWRHWIVIIELMFHMLWIANLIMMWRRNLFLHDYFSRSYVVHCQSADFVN</sequence>
<keyword evidence="6" id="KW-0143">Chaperone</keyword>
<reference evidence="9" key="2">
    <citation type="submission" date="2023-04" db="EMBL/GenBank/DDBJ databases">
        <authorList>
            <person name="Beletskiy A.V."/>
            <person name="Mardanov A.V."/>
            <person name="Ravin N.V."/>
        </authorList>
    </citation>
    <scope>NUCLEOTIDE SEQUENCE</scope>
    <source>
        <strain evidence="9">GKL-01</strain>
    </source>
</reference>
<dbReference type="KEGG" id="tdu:QJT80_08285"/>
<organism evidence="9">
    <name type="scientific">Candidatus Thiocaldithrix dubininis</name>
    <dbReference type="NCBI Taxonomy" id="3080823"/>
    <lineage>
        <taxon>Bacteria</taxon>
        <taxon>Pseudomonadati</taxon>
        <taxon>Pseudomonadota</taxon>
        <taxon>Gammaproteobacteria</taxon>
        <taxon>Thiotrichales</taxon>
        <taxon>Thiotrichaceae</taxon>
        <taxon>Candidatus Thiocaldithrix</taxon>
    </lineage>
</organism>
<dbReference type="PANTHER" id="PTHR36115">
    <property type="entry name" value="PROLINE-RICH ANTIGEN HOMOLOG-RELATED"/>
    <property type="match status" value="1"/>
</dbReference>
<evidence type="ECO:0000256" key="2">
    <source>
        <dbReference type="ARBA" id="ARBA00022475"/>
    </source>
</evidence>
<keyword evidence="4 7" id="KW-1133">Transmembrane helix</keyword>
<proteinExistence type="predicted"/>
<keyword evidence="5 7" id="KW-0472">Membrane</keyword>
<name>A0AA95KIQ5_9GAMM</name>
<dbReference type="AlphaFoldDB" id="A0AA95KIQ5"/>
<evidence type="ECO:0000259" key="8">
    <source>
        <dbReference type="PROSITE" id="PS50076"/>
    </source>
</evidence>
<dbReference type="InterPro" id="IPR010432">
    <property type="entry name" value="RDD"/>
</dbReference>